<dbReference type="Gene3D" id="4.10.520.10">
    <property type="entry name" value="IHF-like DNA-binding proteins"/>
    <property type="match status" value="1"/>
</dbReference>
<dbReference type="GO" id="GO:0006270">
    <property type="term" value="P:DNA replication initiation"/>
    <property type="evidence" value="ECO:0007669"/>
    <property type="project" value="UniProtKB-ARBA"/>
</dbReference>
<keyword evidence="7" id="KW-1185">Reference proteome</keyword>
<dbReference type="GO" id="GO:1990178">
    <property type="term" value="C:HU-DNA complex"/>
    <property type="evidence" value="ECO:0007669"/>
    <property type="project" value="UniProtKB-ARBA"/>
</dbReference>
<dbReference type="GO" id="GO:0006351">
    <property type="term" value="P:DNA-templated transcription"/>
    <property type="evidence" value="ECO:0007669"/>
    <property type="project" value="UniProtKB-ARBA"/>
</dbReference>
<dbReference type="SUPFAM" id="SSF47729">
    <property type="entry name" value="IHF-like DNA-binding proteins"/>
    <property type="match status" value="1"/>
</dbReference>
<dbReference type="FunFam" id="4.10.520.10:FF:000001">
    <property type="entry name" value="DNA-binding protein HU"/>
    <property type="match status" value="1"/>
</dbReference>
<comment type="function">
    <text evidence="1">Histone-like DNA-binding protein which is capable of wrapping DNA to stabilize it, and thus to prevent its denaturation under extreme environmental conditions.</text>
</comment>
<dbReference type="PRINTS" id="PR01727">
    <property type="entry name" value="DNABINDINGHU"/>
</dbReference>
<dbReference type="RefSeq" id="WP_006465510.1">
    <property type="nucleotide sequence ID" value="NZ_JARJFG010000005.1"/>
</dbReference>
<dbReference type="EMBL" id="NJGV01000013">
    <property type="protein sequence ID" value="OWY33902.1"/>
    <property type="molecule type" value="Genomic_DNA"/>
</dbReference>
<organism evidence="6 7">
    <name type="scientific">Herbaspirillum aquaticum</name>
    <dbReference type="NCBI Taxonomy" id="568783"/>
    <lineage>
        <taxon>Bacteria</taxon>
        <taxon>Pseudomonadati</taxon>
        <taxon>Pseudomonadota</taxon>
        <taxon>Betaproteobacteria</taxon>
        <taxon>Burkholderiales</taxon>
        <taxon>Oxalobacteraceae</taxon>
        <taxon>Herbaspirillum</taxon>
    </lineage>
</organism>
<proteinExistence type="inferred from homology"/>
<dbReference type="Proteomes" id="UP000214747">
    <property type="component" value="Unassembled WGS sequence"/>
</dbReference>
<dbReference type="GO" id="GO:0042802">
    <property type="term" value="F:identical protein binding"/>
    <property type="evidence" value="ECO:0007669"/>
    <property type="project" value="UniProtKB-ARBA"/>
</dbReference>
<dbReference type="InterPro" id="IPR000119">
    <property type="entry name" value="Hist_DNA-bd"/>
</dbReference>
<keyword evidence="3" id="KW-0226">DNA condensation</keyword>
<sequence>MNKSELVDVIAADTEISKAAAQRALDSVIENIIKAVTKGDTVQLVGFGSFSTGKRAARTGRNPQTGEEIKIAAATTVKFSAGKAFKEAVNKKKK</sequence>
<accession>A0A225SST5</accession>
<dbReference type="Pfam" id="PF00216">
    <property type="entry name" value="Bac_DNA_binding"/>
    <property type="match status" value="1"/>
</dbReference>
<evidence type="ECO:0000256" key="1">
    <source>
        <dbReference type="ARBA" id="ARBA00003819"/>
    </source>
</evidence>
<dbReference type="InterPro" id="IPR020816">
    <property type="entry name" value="Histone-like_DNA-bd_CS"/>
</dbReference>
<protein>
    <submittedName>
        <fullName evidence="6">HU family DNA-binding protein</fullName>
    </submittedName>
</protein>
<evidence type="ECO:0000256" key="2">
    <source>
        <dbReference type="ARBA" id="ARBA00010529"/>
    </source>
</evidence>
<evidence type="ECO:0000313" key="7">
    <source>
        <dbReference type="Proteomes" id="UP000214747"/>
    </source>
</evidence>
<dbReference type="PANTHER" id="PTHR33175">
    <property type="entry name" value="DNA-BINDING PROTEIN HU"/>
    <property type="match status" value="1"/>
</dbReference>
<evidence type="ECO:0000313" key="6">
    <source>
        <dbReference type="EMBL" id="OWY33902.1"/>
    </source>
</evidence>
<dbReference type="PROSITE" id="PS00045">
    <property type="entry name" value="HISTONE_LIKE"/>
    <property type="match status" value="1"/>
</dbReference>
<evidence type="ECO:0000256" key="4">
    <source>
        <dbReference type="ARBA" id="ARBA00023125"/>
    </source>
</evidence>
<dbReference type="GeneID" id="90162721"/>
<keyword evidence="4 6" id="KW-0238">DNA-binding</keyword>
<reference evidence="6 7" key="1">
    <citation type="journal article" date="2010" name="Int. J. Syst. Evol. Microbiol.">
        <title>Reclassification of Herbaspirillum putei as a later heterotypic synonym of Herbaspirillum huttiense, with the description of H. huttiense subsp. huttiense subsp. nov. and H. huttiense subsp. putei subsp. nov., comb. nov., and description of Herbaspirillum aquaticum sp. nov.</title>
        <authorList>
            <person name="Dobritsa A.P."/>
            <person name="Reddy M.C."/>
            <person name="Samadpour M."/>
        </authorList>
    </citation>
    <scope>NUCLEOTIDE SEQUENCE [LARGE SCALE GENOMIC DNA]</scope>
    <source>
        <strain evidence="6 7">IEH 4430</strain>
    </source>
</reference>
<dbReference type="GO" id="GO:0005829">
    <property type="term" value="C:cytosol"/>
    <property type="evidence" value="ECO:0007669"/>
    <property type="project" value="TreeGrafter"/>
</dbReference>
<dbReference type="AlphaFoldDB" id="A0A225SST5"/>
<dbReference type="CDD" id="cd13831">
    <property type="entry name" value="HU"/>
    <property type="match status" value="1"/>
</dbReference>
<name>A0A225SST5_9BURK</name>
<dbReference type="GO" id="GO:0003677">
    <property type="term" value="F:DNA binding"/>
    <property type="evidence" value="ECO:0007669"/>
    <property type="project" value="UniProtKB-KW"/>
</dbReference>
<comment type="caution">
    <text evidence="6">The sequence shown here is derived from an EMBL/GenBank/DDBJ whole genome shotgun (WGS) entry which is preliminary data.</text>
</comment>
<dbReference type="SMART" id="SM00411">
    <property type="entry name" value="BHL"/>
    <property type="match status" value="1"/>
</dbReference>
<dbReference type="GO" id="GO:0030527">
    <property type="term" value="F:structural constituent of chromatin"/>
    <property type="evidence" value="ECO:0007669"/>
    <property type="project" value="InterPro"/>
</dbReference>
<dbReference type="GO" id="GO:1990103">
    <property type="term" value="C:DnaA-HU complex"/>
    <property type="evidence" value="ECO:0007669"/>
    <property type="project" value="UniProtKB-ARBA"/>
</dbReference>
<dbReference type="GO" id="GO:0030261">
    <property type="term" value="P:chromosome condensation"/>
    <property type="evidence" value="ECO:0007669"/>
    <property type="project" value="UniProtKB-KW"/>
</dbReference>
<evidence type="ECO:0000256" key="5">
    <source>
        <dbReference type="RuleBase" id="RU003939"/>
    </source>
</evidence>
<comment type="similarity">
    <text evidence="2 5">Belongs to the bacterial histone-like protein family.</text>
</comment>
<dbReference type="InterPro" id="IPR010992">
    <property type="entry name" value="IHF-like_DNA-bd_dom_sf"/>
</dbReference>
<gene>
    <name evidence="6" type="ORF">CEJ45_14835</name>
</gene>
<evidence type="ECO:0000256" key="3">
    <source>
        <dbReference type="ARBA" id="ARBA00023067"/>
    </source>
</evidence>
<dbReference type="PANTHER" id="PTHR33175:SF3">
    <property type="entry name" value="DNA-BINDING PROTEIN HU-BETA"/>
    <property type="match status" value="1"/>
</dbReference>